<comment type="similarity">
    <text evidence="2">Belongs to the NPC2 family.</text>
</comment>
<protein>
    <recommendedName>
        <fullName evidence="4">Phosphatidylglycerol/phosphatidylinositol transfer protein</fullName>
    </recommendedName>
</protein>
<keyword evidence="7" id="KW-0445">Lipid transport</keyword>
<dbReference type="PANTHER" id="PTHR11306:SF0">
    <property type="entry name" value="PHOSPHATIDYLGLYCEROL_PHOSPHATIDYLINOSITOL TRANSFER PROTEIN"/>
    <property type="match status" value="1"/>
</dbReference>
<evidence type="ECO:0000259" key="9">
    <source>
        <dbReference type="SMART" id="SM00737"/>
    </source>
</evidence>
<dbReference type="SUPFAM" id="SSF81296">
    <property type="entry name" value="E set domains"/>
    <property type="match status" value="1"/>
</dbReference>
<evidence type="ECO:0000256" key="2">
    <source>
        <dbReference type="ARBA" id="ARBA00006370"/>
    </source>
</evidence>
<organism evidence="10 11">
    <name type="scientific">Bondarzewia mesenterica</name>
    <dbReference type="NCBI Taxonomy" id="1095465"/>
    <lineage>
        <taxon>Eukaryota</taxon>
        <taxon>Fungi</taxon>
        <taxon>Dikarya</taxon>
        <taxon>Basidiomycota</taxon>
        <taxon>Agaricomycotina</taxon>
        <taxon>Agaricomycetes</taxon>
        <taxon>Russulales</taxon>
        <taxon>Bondarzewiaceae</taxon>
        <taxon>Bondarzewia</taxon>
    </lineage>
</organism>
<dbReference type="Pfam" id="PF02221">
    <property type="entry name" value="E1_DerP2_DerF2"/>
    <property type="match status" value="1"/>
</dbReference>
<dbReference type="Proteomes" id="UP000310158">
    <property type="component" value="Unassembled WGS sequence"/>
</dbReference>
<comment type="caution">
    <text evidence="10">The sequence shown here is derived from an EMBL/GenBank/DDBJ whole genome shotgun (WGS) entry which is preliminary data.</text>
</comment>
<evidence type="ECO:0000256" key="4">
    <source>
        <dbReference type="ARBA" id="ARBA00016056"/>
    </source>
</evidence>
<proteinExistence type="inferred from homology"/>
<keyword evidence="6 8" id="KW-0732">Signal</keyword>
<comment type="subunit">
    <text evidence="3">Monomer.</text>
</comment>
<reference evidence="10 11" key="1">
    <citation type="submission" date="2019-02" db="EMBL/GenBank/DDBJ databases">
        <title>Genome sequencing of the rare red list fungi Bondarzewia mesenterica.</title>
        <authorList>
            <person name="Buettner E."/>
            <person name="Kellner H."/>
        </authorList>
    </citation>
    <scope>NUCLEOTIDE SEQUENCE [LARGE SCALE GENOMIC DNA]</scope>
    <source>
        <strain evidence="10 11">DSM 108281</strain>
    </source>
</reference>
<dbReference type="InterPro" id="IPR036846">
    <property type="entry name" value="GM2-AP_sf"/>
</dbReference>
<accession>A0A4S4M6F7</accession>
<dbReference type="FunFam" id="2.70.220.10:FF:000004">
    <property type="entry name" value="Related to phosphatidylglycerol/phosphatidylinositol transfer protein"/>
    <property type="match status" value="1"/>
</dbReference>
<feature type="domain" description="MD-2-related lipid-recognition" evidence="9">
    <location>
        <begin position="40"/>
        <end position="162"/>
    </location>
</feature>
<evidence type="ECO:0000313" key="11">
    <source>
        <dbReference type="Proteomes" id="UP000310158"/>
    </source>
</evidence>
<gene>
    <name evidence="10" type="ORF">EW146_g762</name>
</gene>
<dbReference type="CDD" id="cd00917">
    <property type="entry name" value="PG-PI_TP"/>
    <property type="match status" value="1"/>
</dbReference>
<dbReference type="InterPro" id="IPR033917">
    <property type="entry name" value="ML_PG-PI_TP"/>
</dbReference>
<evidence type="ECO:0000256" key="3">
    <source>
        <dbReference type="ARBA" id="ARBA00011245"/>
    </source>
</evidence>
<sequence>MARLSFLSLLALTLVGVSSANSIGQQEALVPVHTQEGWDWTDCGLATDPIQIESIHITPDPPKPGKDLTVLVKAIAQHEVQEGAYADVTVKLGLIKLLQKQFDVCEEARNANASVRCPVEKGYYEVEQTVALPKEIPQAKFTISVRGYTVDDDSLVCLDLKVDFMKKPFPLSKFGW</sequence>
<dbReference type="InterPro" id="IPR003172">
    <property type="entry name" value="ML_dom"/>
</dbReference>
<keyword evidence="5" id="KW-0813">Transport</keyword>
<dbReference type="EMBL" id="SGPL01000017">
    <property type="protein sequence ID" value="THH20645.1"/>
    <property type="molecule type" value="Genomic_DNA"/>
</dbReference>
<evidence type="ECO:0000256" key="1">
    <source>
        <dbReference type="ARBA" id="ARBA00002053"/>
    </source>
</evidence>
<dbReference type="OrthoDB" id="6409159at2759"/>
<dbReference type="InterPro" id="IPR039670">
    <property type="entry name" value="NPC2-like"/>
</dbReference>
<evidence type="ECO:0000256" key="5">
    <source>
        <dbReference type="ARBA" id="ARBA00022448"/>
    </source>
</evidence>
<dbReference type="Gene3D" id="2.70.220.10">
    <property type="entry name" value="Ganglioside GM2 activator"/>
    <property type="match status" value="2"/>
</dbReference>
<dbReference type="InterPro" id="IPR014756">
    <property type="entry name" value="Ig_E-set"/>
</dbReference>
<dbReference type="AlphaFoldDB" id="A0A4S4M6F7"/>
<evidence type="ECO:0000256" key="7">
    <source>
        <dbReference type="ARBA" id="ARBA00023055"/>
    </source>
</evidence>
<dbReference type="SMART" id="SM00737">
    <property type="entry name" value="ML"/>
    <property type="match status" value="1"/>
</dbReference>
<name>A0A4S4M6F7_9AGAM</name>
<dbReference type="GO" id="GO:0032366">
    <property type="term" value="P:intracellular sterol transport"/>
    <property type="evidence" value="ECO:0007669"/>
    <property type="project" value="InterPro"/>
</dbReference>
<dbReference type="PANTHER" id="PTHR11306">
    <property type="entry name" value="NIEMANN PICK TYPE C2 PROTEIN NPC2-RELATED"/>
    <property type="match status" value="1"/>
</dbReference>
<evidence type="ECO:0000313" key="10">
    <source>
        <dbReference type="EMBL" id="THH20645.1"/>
    </source>
</evidence>
<evidence type="ECO:0000256" key="8">
    <source>
        <dbReference type="SAM" id="SignalP"/>
    </source>
</evidence>
<feature type="chain" id="PRO_5020453446" description="Phosphatidylglycerol/phosphatidylinositol transfer protein" evidence="8">
    <location>
        <begin position="21"/>
        <end position="176"/>
    </location>
</feature>
<evidence type="ECO:0000256" key="6">
    <source>
        <dbReference type="ARBA" id="ARBA00022729"/>
    </source>
</evidence>
<comment type="function">
    <text evidence="1">Catalyzes the intermembrane transfer of phosphatidylglycerol and phosphatidylinositol.</text>
</comment>
<dbReference type="GO" id="GO:0032934">
    <property type="term" value="F:sterol binding"/>
    <property type="evidence" value="ECO:0007669"/>
    <property type="project" value="InterPro"/>
</dbReference>
<keyword evidence="11" id="KW-1185">Reference proteome</keyword>
<feature type="signal peptide" evidence="8">
    <location>
        <begin position="1"/>
        <end position="20"/>
    </location>
</feature>